<feature type="region of interest" description="Disordered" evidence="7">
    <location>
        <begin position="535"/>
        <end position="574"/>
    </location>
</feature>
<comment type="caution">
    <text evidence="8">The sequence shown here is derived from an EMBL/GenBank/DDBJ whole genome shotgun (WGS) entry which is preliminary data.</text>
</comment>
<accession>A0ABR4PK87</accession>
<dbReference type="InterPro" id="IPR019775">
    <property type="entry name" value="WD40_repeat_CS"/>
</dbReference>
<evidence type="ECO:0000256" key="7">
    <source>
        <dbReference type="SAM" id="MobiDB-lite"/>
    </source>
</evidence>
<evidence type="ECO:0000256" key="2">
    <source>
        <dbReference type="ARBA" id="ARBA00022574"/>
    </source>
</evidence>
<organism evidence="8 9">
    <name type="scientific">Phlyctema vagabunda</name>
    <dbReference type="NCBI Taxonomy" id="108571"/>
    <lineage>
        <taxon>Eukaryota</taxon>
        <taxon>Fungi</taxon>
        <taxon>Dikarya</taxon>
        <taxon>Ascomycota</taxon>
        <taxon>Pezizomycotina</taxon>
        <taxon>Leotiomycetes</taxon>
        <taxon>Helotiales</taxon>
        <taxon>Dermateaceae</taxon>
        <taxon>Phlyctema</taxon>
    </lineage>
</organism>
<keyword evidence="2 6" id="KW-0853">WD repeat</keyword>
<protein>
    <submittedName>
        <fullName evidence="8">WD domain-containing protein</fullName>
    </submittedName>
</protein>
<gene>
    <name evidence="8" type="ORF">PVAG01_05098</name>
</gene>
<name>A0ABR4PK87_9HELO</name>
<dbReference type="PROSITE" id="PS50082">
    <property type="entry name" value="WD_REPEATS_2"/>
    <property type="match status" value="2"/>
</dbReference>
<evidence type="ECO:0000313" key="8">
    <source>
        <dbReference type="EMBL" id="KAL3423351.1"/>
    </source>
</evidence>
<dbReference type="InterPro" id="IPR051865">
    <property type="entry name" value="WD-repeat_CDT2_adapter"/>
</dbReference>
<dbReference type="InterPro" id="IPR001680">
    <property type="entry name" value="WD40_rpt"/>
</dbReference>
<comment type="similarity">
    <text evidence="5">Belongs to the WD repeat cdt2 family.</text>
</comment>
<dbReference type="PANTHER" id="PTHR22852:SF0">
    <property type="entry name" value="DENTICLELESS PROTEIN HOMOLOG"/>
    <property type="match status" value="1"/>
</dbReference>
<evidence type="ECO:0000313" key="9">
    <source>
        <dbReference type="Proteomes" id="UP001629113"/>
    </source>
</evidence>
<dbReference type="EMBL" id="JBFCZG010000004">
    <property type="protein sequence ID" value="KAL3423351.1"/>
    <property type="molecule type" value="Genomic_DNA"/>
</dbReference>
<feature type="compositionally biased region" description="Polar residues" evidence="7">
    <location>
        <begin position="14"/>
        <end position="42"/>
    </location>
</feature>
<feature type="repeat" description="WD" evidence="6">
    <location>
        <begin position="220"/>
        <end position="261"/>
    </location>
</feature>
<feature type="compositionally biased region" description="Basic and acidic residues" evidence="7">
    <location>
        <begin position="535"/>
        <end position="549"/>
    </location>
</feature>
<sequence length="651" mass="71939">MRTAARQALFDITGPTNNRNGTQSSPLYPPSDDTNQDASPTTFPRELKRRKLLHISGGNHSRKNSSFHNTGSTQASSQQEEEYPDIPSSPCERVVRYISIREEDEEPHKAVAPLQRIIPLEHRGVGGERLQVAQGSVRSSRLHLSYPINDWQDETSHYYSRPEDAQMCMDGNGLDRCIPFCAASCNTNSLVAIGDENGRVRLLESADGGKPEFANTFLAFRVHRNAIIDMSFTEDDKLLATGSGDQTARVVDMSTQVTLAILANHSASLKQVRFQPGQANNSVLATSSRDGSVRLWDLRCKGADGPAYSFQVPVDDRDHPQTTKVNYGYPVGSIYDAHHNLRPLPPHDPSPRPYLSPRAGDVSVTALSFLPQGQEHLLLTASEANASVKLWDIRSMSNSRRRPVGPLSCTRQPESHSQFRHFGINSLNLSGDGSRVYTLCKDNTVYAYSTAHLILGRAPELSSKTQERPRPQREVQEGLGPLYGIRHPQLHATSFYVKSTLRKAKDGNCEMLAVGSSDGCAILFPTDERYLKQKNKTQDQAENNLDRSRLLPPRQGSRAAPQMNGGGGRRGDDTIPIYQNGTPLVRGHVREVGPVCWSSEGNLITVGDDFLVRCWRQGDAARDLRVGGEQGGRRWACGWATVDASYDDDDE</sequence>
<reference evidence="8 9" key="1">
    <citation type="submission" date="2024-06" db="EMBL/GenBank/DDBJ databases">
        <title>Complete genome of Phlyctema vagabunda strain 19-DSS-EL-015.</title>
        <authorList>
            <person name="Fiorenzani C."/>
        </authorList>
    </citation>
    <scope>NUCLEOTIDE SEQUENCE [LARGE SCALE GENOMIC DNA]</scope>
    <source>
        <strain evidence="8 9">19-DSS-EL-015</strain>
    </source>
</reference>
<dbReference type="SMART" id="SM00320">
    <property type="entry name" value="WD40"/>
    <property type="match status" value="5"/>
</dbReference>
<dbReference type="PANTHER" id="PTHR22852">
    <property type="entry name" value="LETHAL 2 DENTICLELESS PROTEIN RETINOIC ACID-REGULATED NUCLEAR MATRIX-ASSOCIATED PROTEIN"/>
    <property type="match status" value="1"/>
</dbReference>
<comment type="pathway">
    <text evidence="1">Protein modification; protein ubiquitination.</text>
</comment>
<dbReference type="PROSITE" id="PS00678">
    <property type="entry name" value="WD_REPEATS_1"/>
    <property type="match status" value="1"/>
</dbReference>
<dbReference type="InterPro" id="IPR036322">
    <property type="entry name" value="WD40_repeat_dom_sf"/>
</dbReference>
<dbReference type="Proteomes" id="UP001629113">
    <property type="component" value="Unassembled WGS sequence"/>
</dbReference>
<evidence type="ECO:0000256" key="3">
    <source>
        <dbReference type="ARBA" id="ARBA00022737"/>
    </source>
</evidence>
<dbReference type="PROSITE" id="PS50294">
    <property type="entry name" value="WD_REPEATS_REGION"/>
    <property type="match status" value="1"/>
</dbReference>
<evidence type="ECO:0000256" key="4">
    <source>
        <dbReference type="ARBA" id="ARBA00022786"/>
    </source>
</evidence>
<evidence type="ECO:0000256" key="6">
    <source>
        <dbReference type="PROSITE-ProRule" id="PRU00221"/>
    </source>
</evidence>
<evidence type="ECO:0000256" key="1">
    <source>
        <dbReference type="ARBA" id="ARBA00004906"/>
    </source>
</evidence>
<feature type="repeat" description="WD" evidence="6">
    <location>
        <begin position="262"/>
        <end position="299"/>
    </location>
</feature>
<feature type="region of interest" description="Disordered" evidence="7">
    <location>
        <begin position="1"/>
        <end position="88"/>
    </location>
</feature>
<keyword evidence="9" id="KW-1185">Reference proteome</keyword>
<dbReference type="SUPFAM" id="SSF50978">
    <property type="entry name" value="WD40 repeat-like"/>
    <property type="match status" value="1"/>
</dbReference>
<evidence type="ECO:0000256" key="5">
    <source>
        <dbReference type="ARBA" id="ARBA00038344"/>
    </source>
</evidence>
<dbReference type="Pfam" id="PF00400">
    <property type="entry name" value="WD40"/>
    <property type="match status" value="2"/>
</dbReference>
<dbReference type="InterPro" id="IPR015943">
    <property type="entry name" value="WD40/YVTN_repeat-like_dom_sf"/>
</dbReference>
<feature type="compositionally biased region" description="Polar residues" evidence="7">
    <location>
        <begin position="66"/>
        <end position="78"/>
    </location>
</feature>
<keyword evidence="4" id="KW-0833">Ubl conjugation pathway</keyword>
<proteinExistence type="inferred from homology"/>
<dbReference type="Gene3D" id="2.130.10.10">
    <property type="entry name" value="YVTN repeat-like/Quinoprotein amine dehydrogenase"/>
    <property type="match status" value="3"/>
</dbReference>
<keyword evidence="3" id="KW-0677">Repeat</keyword>